<name>A0A9E6Y554_9ACTN</name>
<dbReference type="InterPro" id="IPR029032">
    <property type="entry name" value="AhpD-like"/>
</dbReference>
<proteinExistence type="predicted"/>
<dbReference type="Proteomes" id="UP001162834">
    <property type="component" value="Chromosome"/>
</dbReference>
<evidence type="ECO:0008006" key="3">
    <source>
        <dbReference type="Google" id="ProtNLM"/>
    </source>
</evidence>
<dbReference type="SUPFAM" id="SSF69118">
    <property type="entry name" value="AhpD-like"/>
    <property type="match status" value="1"/>
</dbReference>
<sequence>MARLSPVPAEQAAPILGPDAPLNLRIWANRPELATAFLAFTGAVFGTERILPDRLHELARLRIAFHNQCRSCMAVRYVPEQEVPEALVCSLEKPEESGDLTDAERLVLEYADRLATDHLSIDDAFYDRLREYFTEPEIVEIGVNMAVCVGFGRLEATWDMVDELPERFTERDVVITPWGEGGVIRTA</sequence>
<dbReference type="Gene3D" id="1.20.1290.10">
    <property type="entry name" value="AhpD-like"/>
    <property type="match status" value="1"/>
</dbReference>
<evidence type="ECO:0000313" key="1">
    <source>
        <dbReference type="EMBL" id="UGS39008.1"/>
    </source>
</evidence>
<gene>
    <name evidence="1" type="ORF">DSM104329_05440</name>
</gene>
<organism evidence="1 2">
    <name type="scientific">Capillimicrobium parvum</name>
    <dbReference type="NCBI Taxonomy" id="2884022"/>
    <lineage>
        <taxon>Bacteria</taxon>
        <taxon>Bacillati</taxon>
        <taxon>Actinomycetota</taxon>
        <taxon>Thermoleophilia</taxon>
        <taxon>Solirubrobacterales</taxon>
        <taxon>Capillimicrobiaceae</taxon>
        <taxon>Capillimicrobium</taxon>
    </lineage>
</organism>
<dbReference type="PANTHER" id="PTHR34846">
    <property type="entry name" value="4-CARBOXYMUCONOLACTONE DECARBOXYLASE FAMILY PROTEIN (AFU_ORTHOLOGUE AFUA_6G11590)"/>
    <property type="match status" value="1"/>
</dbReference>
<accession>A0A9E6Y554</accession>
<dbReference type="KEGG" id="sbae:DSM104329_05440"/>
<protein>
    <recommendedName>
        <fullName evidence="3">Carboxymuconolactone decarboxylase family protein</fullName>
    </recommendedName>
</protein>
<dbReference type="RefSeq" id="WP_259313019.1">
    <property type="nucleotide sequence ID" value="NZ_CP087164.1"/>
</dbReference>
<keyword evidence="2" id="KW-1185">Reference proteome</keyword>
<dbReference type="EMBL" id="CP087164">
    <property type="protein sequence ID" value="UGS39008.1"/>
    <property type="molecule type" value="Genomic_DNA"/>
</dbReference>
<reference evidence="1" key="1">
    <citation type="journal article" date="2022" name="Int. J. Syst. Evol. Microbiol.">
        <title>Pseudomonas aegrilactucae sp. nov. and Pseudomonas morbosilactucae sp. nov., pathogens causing bacterial rot of lettuce in Japan.</title>
        <authorList>
            <person name="Sawada H."/>
            <person name="Fujikawa T."/>
            <person name="Satou M."/>
        </authorList>
    </citation>
    <scope>NUCLEOTIDE SEQUENCE</scope>
    <source>
        <strain evidence="1">0166_1</strain>
    </source>
</reference>
<dbReference type="AlphaFoldDB" id="A0A9E6Y554"/>
<dbReference type="PANTHER" id="PTHR34846:SF10">
    <property type="entry name" value="CYTOPLASMIC PROTEIN"/>
    <property type="match status" value="1"/>
</dbReference>
<evidence type="ECO:0000313" key="2">
    <source>
        <dbReference type="Proteomes" id="UP001162834"/>
    </source>
</evidence>